<reference evidence="3" key="1">
    <citation type="submission" date="2016-10" db="EMBL/GenBank/DDBJ databases">
        <authorList>
            <person name="Varghese N."/>
        </authorList>
    </citation>
    <scope>NUCLEOTIDE SEQUENCE [LARGE SCALE GENOMIC DNA]</scope>
    <source>
        <strain evidence="3">DSM 12489</strain>
    </source>
</reference>
<proteinExistence type="predicted"/>
<evidence type="ECO:0000313" key="2">
    <source>
        <dbReference type="EMBL" id="SDW41678.1"/>
    </source>
</evidence>
<evidence type="ECO:0000256" key="1">
    <source>
        <dbReference type="SAM" id="MobiDB-lite"/>
    </source>
</evidence>
<accession>A0A1H2TCU2</accession>
<organism evidence="2 3">
    <name type="scientific">Alicyclobacillus hesperidum</name>
    <dbReference type="NCBI Taxonomy" id="89784"/>
    <lineage>
        <taxon>Bacteria</taxon>
        <taxon>Bacillati</taxon>
        <taxon>Bacillota</taxon>
        <taxon>Bacilli</taxon>
        <taxon>Bacillales</taxon>
        <taxon>Alicyclobacillaceae</taxon>
        <taxon>Alicyclobacillus</taxon>
    </lineage>
</organism>
<keyword evidence="3" id="KW-1185">Reference proteome</keyword>
<protein>
    <submittedName>
        <fullName evidence="2">Uncharacterized protein</fullName>
    </submittedName>
</protein>
<dbReference type="AlphaFoldDB" id="A0A1H2TCU2"/>
<evidence type="ECO:0000313" key="3">
    <source>
        <dbReference type="Proteomes" id="UP000182589"/>
    </source>
</evidence>
<dbReference type="Proteomes" id="UP000182589">
    <property type="component" value="Unassembled WGS sequence"/>
</dbReference>
<gene>
    <name evidence="2" type="ORF">SAMN04489725_105175</name>
</gene>
<feature type="compositionally biased region" description="Basic and acidic residues" evidence="1">
    <location>
        <begin position="36"/>
        <end position="52"/>
    </location>
</feature>
<feature type="region of interest" description="Disordered" evidence="1">
    <location>
        <begin position="36"/>
        <end position="64"/>
    </location>
</feature>
<name>A0A1H2TCU2_9BACL</name>
<sequence length="64" mass="7441">MQGQTHRKPGPPMRNFDQHELMERDREIAERYAIHTTIHDHSLAPKPEDSKRIGSKRTSPIDPV</sequence>
<dbReference type="STRING" id="89784.SAMN04489725_105175"/>
<dbReference type="EMBL" id="FNOJ01000005">
    <property type="protein sequence ID" value="SDW41678.1"/>
    <property type="molecule type" value="Genomic_DNA"/>
</dbReference>